<dbReference type="PROSITE" id="PS51257">
    <property type="entry name" value="PROKAR_LIPOPROTEIN"/>
    <property type="match status" value="1"/>
</dbReference>
<dbReference type="Proteomes" id="UP000322214">
    <property type="component" value="Chromosome"/>
</dbReference>
<gene>
    <name evidence="1" type="ORF">MFFC18_21220</name>
</gene>
<evidence type="ECO:0000313" key="2">
    <source>
        <dbReference type="Proteomes" id="UP000322214"/>
    </source>
</evidence>
<reference evidence="1 2" key="1">
    <citation type="submission" date="2019-08" db="EMBL/GenBank/DDBJ databases">
        <title>Deep-cultivation of Planctomycetes and their phenomic and genomic characterization uncovers novel biology.</title>
        <authorList>
            <person name="Wiegand S."/>
            <person name="Jogler M."/>
            <person name="Boedeker C."/>
            <person name="Pinto D."/>
            <person name="Vollmers J."/>
            <person name="Rivas-Marin E."/>
            <person name="Kohn T."/>
            <person name="Peeters S.H."/>
            <person name="Heuer A."/>
            <person name="Rast P."/>
            <person name="Oberbeckmann S."/>
            <person name="Bunk B."/>
            <person name="Jeske O."/>
            <person name="Meyerdierks A."/>
            <person name="Storesund J.E."/>
            <person name="Kallscheuer N."/>
            <person name="Luecker S."/>
            <person name="Lage O.M."/>
            <person name="Pohl T."/>
            <person name="Merkel B.J."/>
            <person name="Hornburger P."/>
            <person name="Mueller R.-W."/>
            <person name="Bruemmer F."/>
            <person name="Labrenz M."/>
            <person name="Spormann A.M."/>
            <person name="Op den Camp H."/>
            <person name="Overmann J."/>
            <person name="Amann R."/>
            <person name="Jetten M.S.M."/>
            <person name="Mascher T."/>
            <person name="Medema M.H."/>
            <person name="Devos D.P."/>
            <person name="Kaster A.-K."/>
            <person name="Ovreas L."/>
            <person name="Rohde M."/>
            <person name="Galperin M.Y."/>
            <person name="Jogler C."/>
        </authorList>
    </citation>
    <scope>NUCLEOTIDE SEQUENCE [LARGE SCALE GENOMIC DNA]</scope>
    <source>
        <strain evidence="1 2">FC18</strain>
    </source>
</reference>
<keyword evidence="2" id="KW-1185">Reference proteome</keyword>
<evidence type="ECO:0000313" key="1">
    <source>
        <dbReference type="EMBL" id="QEG22246.1"/>
    </source>
</evidence>
<proteinExistence type="predicted"/>
<dbReference type="AlphaFoldDB" id="A0A5B9PCI8"/>
<accession>A0A5B9PCI8</accession>
<sequence>MKIWIPILLSLLITGTSCGQSSGKGSKDGCFDPQTKVANDRCLLEYAELGGNAFYCNENGTRNPNGRSVFVWYTHNEGKRVPTKALFKLKNIEKLLMYPDRVGALRIDGPILFDDDLKGIDKMEGLQQLLISGEFSNAALDHLSELTELKNLWICDSPRLADSGGRYENPLWRKQCQAMENAHAGLFQKSSSVMRSI</sequence>
<name>A0A5B9PCI8_9BACT</name>
<organism evidence="1 2">
    <name type="scientific">Mariniblastus fucicola</name>
    <dbReference type="NCBI Taxonomy" id="980251"/>
    <lineage>
        <taxon>Bacteria</taxon>
        <taxon>Pseudomonadati</taxon>
        <taxon>Planctomycetota</taxon>
        <taxon>Planctomycetia</taxon>
        <taxon>Pirellulales</taxon>
        <taxon>Pirellulaceae</taxon>
        <taxon>Mariniblastus</taxon>
    </lineage>
</organism>
<protein>
    <recommendedName>
        <fullName evidence="3">Leucine Rich repeats (2 copies)</fullName>
    </recommendedName>
</protein>
<dbReference type="KEGG" id="mff:MFFC18_21220"/>
<evidence type="ECO:0008006" key="3">
    <source>
        <dbReference type="Google" id="ProtNLM"/>
    </source>
</evidence>
<dbReference type="RefSeq" id="WP_148618779.1">
    <property type="nucleotide sequence ID" value="NZ_CP042912.1"/>
</dbReference>
<dbReference type="EMBL" id="CP042912">
    <property type="protein sequence ID" value="QEG22246.1"/>
    <property type="molecule type" value="Genomic_DNA"/>
</dbReference>